<feature type="signal peptide" evidence="1">
    <location>
        <begin position="1"/>
        <end position="23"/>
    </location>
</feature>
<keyword evidence="1" id="KW-0732">Signal</keyword>
<dbReference type="PANTHER" id="PTHR35812:SF1">
    <property type="entry name" value="LIPOPROTEIN"/>
    <property type="match status" value="1"/>
</dbReference>
<gene>
    <name evidence="3" type="ORF">WG929_06250</name>
</gene>
<dbReference type="EMBL" id="JBBKTX010000006">
    <property type="protein sequence ID" value="MFK4752003.1"/>
    <property type="molecule type" value="Genomic_DNA"/>
</dbReference>
<sequence>MVIKPILWSLVLGVGVISGICHAASQACVPGAVLYTPSSDFVQHGDTVTHTPTGLMWRRCPIDYDWNATAKSCDLDESTDRKSYYTWSLALAAAENLILAGYNDWRLPNITELRTIVERRCTAFAINVGIFPTSYNNSTYWSSTTSSFQVDAARIITFAQGTERTYDKSESLQFMVVRDAD</sequence>
<evidence type="ECO:0000313" key="4">
    <source>
        <dbReference type="Proteomes" id="UP001620597"/>
    </source>
</evidence>
<dbReference type="Proteomes" id="UP001620597">
    <property type="component" value="Unassembled WGS sequence"/>
</dbReference>
<dbReference type="PANTHER" id="PTHR35812">
    <property type="entry name" value="LIPOPROTEIN"/>
    <property type="match status" value="1"/>
</dbReference>
<dbReference type="InterPro" id="IPR011460">
    <property type="entry name" value="Lcl_C"/>
</dbReference>
<evidence type="ECO:0000259" key="2">
    <source>
        <dbReference type="Pfam" id="PF07603"/>
    </source>
</evidence>
<organism evidence="3 4">
    <name type="scientific">Oceanobacter antarcticus</name>
    <dbReference type="NCBI Taxonomy" id="3133425"/>
    <lineage>
        <taxon>Bacteria</taxon>
        <taxon>Pseudomonadati</taxon>
        <taxon>Pseudomonadota</taxon>
        <taxon>Gammaproteobacteria</taxon>
        <taxon>Oceanospirillales</taxon>
        <taxon>Oceanospirillaceae</taxon>
        <taxon>Oceanobacter</taxon>
    </lineage>
</organism>
<keyword evidence="4" id="KW-1185">Reference proteome</keyword>
<accession>A0ABW8NGB8</accession>
<protein>
    <submittedName>
        <fullName evidence="3">DUF1566 domain-containing protein</fullName>
    </submittedName>
</protein>
<evidence type="ECO:0000313" key="3">
    <source>
        <dbReference type="EMBL" id="MFK4752003.1"/>
    </source>
</evidence>
<feature type="chain" id="PRO_5046914092" evidence="1">
    <location>
        <begin position="24"/>
        <end position="181"/>
    </location>
</feature>
<feature type="domain" description="Lcl C-terminal" evidence="2">
    <location>
        <begin position="47"/>
        <end position="178"/>
    </location>
</feature>
<comment type="caution">
    <text evidence="3">The sequence shown here is derived from an EMBL/GenBank/DDBJ whole genome shotgun (WGS) entry which is preliminary data.</text>
</comment>
<reference evidence="3 4" key="1">
    <citation type="submission" date="2024-03" db="EMBL/GenBank/DDBJ databases">
        <title>High-quality draft genome sequence of Oceanobacter sp. wDCs-4.</title>
        <authorList>
            <person name="Dong C."/>
        </authorList>
    </citation>
    <scope>NUCLEOTIDE SEQUENCE [LARGE SCALE GENOMIC DNA]</scope>
    <source>
        <strain evidence="4">wDCs-4</strain>
    </source>
</reference>
<evidence type="ECO:0000256" key="1">
    <source>
        <dbReference type="SAM" id="SignalP"/>
    </source>
</evidence>
<dbReference type="Pfam" id="PF07603">
    <property type="entry name" value="Lcl_C"/>
    <property type="match status" value="1"/>
</dbReference>
<name>A0ABW8NGB8_9GAMM</name>
<dbReference type="RefSeq" id="WP_416205348.1">
    <property type="nucleotide sequence ID" value="NZ_JBBKTX010000006.1"/>
</dbReference>
<proteinExistence type="predicted"/>
<dbReference type="PROSITE" id="PS51257">
    <property type="entry name" value="PROKAR_LIPOPROTEIN"/>
    <property type="match status" value="1"/>
</dbReference>